<dbReference type="EMBL" id="CM026432">
    <property type="protein sequence ID" value="KAG0556823.1"/>
    <property type="molecule type" value="Genomic_DNA"/>
</dbReference>
<gene>
    <name evidence="2" type="ORF">KC19_11G081700</name>
</gene>
<keyword evidence="1" id="KW-0472">Membrane</keyword>
<feature type="transmembrane region" description="Helical" evidence="1">
    <location>
        <begin position="131"/>
        <end position="152"/>
    </location>
</feature>
<proteinExistence type="predicted"/>
<keyword evidence="1" id="KW-0812">Transmembrane</keyword>
<comment type="caution">
    <text evidence="2">The sequence shown here is derived from an EMBL/GenBank/DDBJ whole genome shotgun (WGS) entry which is preliminary data.</text>
</comment>
<evidence type="ECO:0000313" key="3">
    <source>
        <dbReference type="Proteomes" id="UP000822688"/>
    </source>
</evidence>
<organism evidence="2 3">
    <name type="scientific">Ceratodon purpureus</name>
    <name type="common">Fire moss</name>
    <name type="synonym">Dicranum purpureum</name>
    <dbReference type="NCBI Taxonomy" id="3225"/>
    <lineage>
        <taxon>Eukaryota</taxon>
        <taxon>Viridiplantae</taxon>
        <taxon>Streptophyta</taxon>
        <taxon>Embryophyta</taxon>
        <taxon>Bryophyta</taxon>
        <taxon>Bryophytina</taxon>
        <taxon>Bryopsida</taxon>
        <taxon>Dicranidae</taxon>
        <taxon>Pseudoditrichales</taxon>
        <taxon>Ditrichaceae</taxon>
        <taxon>Ceratodon</taxon>
    </lineage>
</organism>
<evidence type="ECO:0000256" key="1">
    <source>
        <dbReference type="SAM" id="Phobius"/>
    </source>
</evidence>
<dbReference type="Proteomes" id="UP000822688">
    <property type="component" value="Chromosome 11"/>
</dbReference>
<protein>
    <submittedName>
        <fullName evidence="2">Uncharacterized protein</fullName>
    </submittedName>
</protein>
<name>A0A8T0GCP0_CERPU</name>
<evidence type="ECO:0000313" key="2">
    <source>
        <dbReference type="EMBL" id="KAG0556823.1"/>
    </source>
</evidence>
<keyword evidence="3" id="KW-1185">Reference proteome</keyword>
<sequence>MTIIAFFIWKWWKLNRYTEGREHSYPPYPGPNPRQKDSLNLELKVEEGQYREDVAELQVEQEDMSTVGQERRCPGSTDVVRDRKRAYRRKENGVGTYVNSMLRVCFTVLGLLTIILSVVLDNSYNDQPLRFIPFGILAPFTIIFGFLASGWFPKWRK</sequence>
<dbReference type="AlphaFoldDB" id="A0A8T0GCP0"/>
<keyword evidence="1" id="KW-1133">Transmembrane helix</keyword>
<accession>A0A8T0GCP0</accession>
<reference evidence="2 3" key="1">
    <citation type="submission" date="2020-06" db="EMBL/GenBank/DDBJ databases">
        <title>WGS assembly of Ceratodon purpureus strain R40.</title>
        <authorList>
            <person name="Carey S.B."/>
            <person name="Jenkins J."/>
            <person name="Shu S."/>
            <person name="Lovell J.T."/>
            <person name="Sreedasyam A."/>
            <person name="Maumus F."/>
            <person name="Tiley G.P."/>
            <person name="Fernandez-Pozo N."/>
            <person name="Barry K."/>
            <person name="Chen C."/>
            <person name="Wang M."/>
            <person name="Lipzen A."/>
            <person name="Daum C."/>
            <person name="Saski C.A."/>
            <person name="Payton A.C."/>
            <person name="Mcbreen J.C."/>
            <person name="Conrad R.E."/>
            <person name="Kollar L.M."/>
            <person name="Olsson S."/>
            <person name="Huttunen S."/>
            <person name="Landis J.B."/>
            <person name="Wickett N.J."/>
            <person name="Johnson M.G."/>
            <person name="Rensing S.A."/>
            <person name="Grimwood J."/>
            <person name="Schmutz J."/>
            <person name="Mcdaniel S.F."/>
        </authorList>
    </citation>
    <scope>NUCLEOTIDE SEQUENCE [LARGE SCALE GENOMIC DNA]</scope>
    <source>
        <strain evidence="2 3">R40</strain>
    </source>
</reference>
<feature type="transmembrane region" description="Helical" evidence="1">
    <location>
        <begin position="94"/>
        <end position="119"/>
    </location>
</feature>